<reference evidence="1 2" key="1">
    <citation type="submission" date="2016-10" db="EMBL/GenBank/DDBJ databases">
        <authorList>
            <person name="de Groot N.N."/>
        </authorList>
    </citation>
    <scope>NUCLEOTIDE SEQUENCE [LARGE SCALE GENOMIC DNA]</scope>
    <source>
        <strain evidence="1 2">DSM 569</strain>
    </source>
</reference>
<evidence type="ECO:0000313" key="1">
    <source>
        <dbReference type="EMBL" id="SDG77929.1"/>
    </source>
</evidence>
<proteinExistence type="predicted"/>
<dbReference type="AlphaFoldDB" id="A0A1G7X191"/>
<sequence>NILTVLRMPLSTFFVQNYIPLFVQKYIDFYMYEEFRRRVKAIYKS</sequence>
<gene>
    <name evidence="1" type="ORF">SAMN04244560_02904</name>
</gene>
<evidence type="ECO:0000313" key="2">
    <source>
        <dbReference type="Proteomes" id="UP000183404"/>
    </source>
</evidence>
<dbReference type="Proteomes" id="UP000183404">
    <property type="component" value="Unassembled WGS sequence"/>
</dbReference>
<accession>A0A1G7X191</accession>
<organism evidence="1 2">
    <name type="scientific">Thermoanaerobacter thermohydrosulfuricus</name>
    <name type="common">Clostridium thermohydrosulfuricum</name>
    <dbReference type="NCBI Taxonomy" id="1516"/>
    <lineage>
        <taxon>Bacteria</taxon>
        <taxon>Bacillati</taxon>
        <taxon>Bacillota</taxon>
        <taxon>Clostridia</taxon>
        <taxon>Thermoanaerobacterales</taxon>
        <taxon>Thermoanaerobacteraceae</taxon>
        <taxon>Thermoanaerobacter</taxon>
    </lineage>
</organism>
<feature type="non-terminal residue" evidence="1">
    <location>
        <position position="1"/>
    </location>
</feature>
<name>A0A1G7X191_THETY</name>
<protein>
    <submittedName>
        <fullName evidence="1">Uncharacterized protein</fullName>
    </submittedName>
</protein>
<dbReference type="EMBL" id="FNBS01000142">
    <property type="protein sequence ID" value="SDG77929.1"/>
    <property type="molecule type" value="Genomic_DNA"/>
</dbReference>